<feature type="compositionally biased region" description="Polar residues" evidence="1">
    <location>
        <begin position="1"/>
        <end position="29"/>
    </location>
</feature>
<dbReference type="Gene3D" id="1.20.1230.10">
    <property type="entry name" value="Phospholipase C beta, distal C-terminal domain"/>
    <property type="match status" value="1"/>
</dbReference>
<proteinExistence type="predicted"/>
<name>A0A517KWA2_9PEZI</name>
<sequence length="155" mass="16997">MAPTASRQPKATTKNRAPSPETQTSSQGSLPGDSQGAVEVQEVIEKALKQNKNKHSKRTQEIQTQYKSKVTKSRKGIDGVVTQYEKDLKTLRAAQAKKLAALLKRKVAVEQKMLESIKRLEDAYTAGARGVQRVASDRRLEIEKAAGDIKVVGIV</sequence>
<accession>A0A517KWA2</accession>
<organism evidence="2 3">
    <name type="scientific">Venturia effusa</name>
    <dbReference type="NCBI Taxonomy" id="50376"/>
    <lineage>
        <taxon>Eukaryota</taxon>
        <taxon>Fungi</taxon>
        <taxon>Dikarya</taxon>
        <taxon>Ascomycota</taxon>
        <taxon>Pezizomycotina</taxon>
        <taxon>Dothideomycetes</taxon>
        <taxon>Pleosporomycetidae</taxon>
        <taxon>Venturiales</taxon>
        <taxon>Venturiaceae</taxon>
        <taxon>Venturia</taxon>
    </lineage>
</organism>
<evidence type="ECO:0000313" key="3">
    <source>
        <dbReference type="Proteomes" id="UP000316270"/>
    </source>
</evidence>
<dbReference type="OrthoDB" id="3929659at2759"/>
<feature type="region of interest" description="Disordered" evidence="1">
    <location>
        <begin position="1"/>
        <end position="69"/>
    </location>
</feature>
<evidence type="ECO:0000256" key="1">
    <source>
        <dbReference type="SAM" id="MobiDB-lite"/>
    </source>
</evidence>
<dbReference type="EMBL" id="CP042185">
    <property type="protein sequence ID" value="QDS67664.1"/>
    <property type="molecule type" value="Genomic_DNA"/>
</dbReference>
<dbReference type="InterPro" id="IPR042531">
    <property type="entry name" value="PLC-beta_C_sf"/>
</dbReference>
<gene>
    <name evidence="2" type="ORF">FKW77_004917</name>
</gene>
<protein>
    <submittedName>
        <fullName evidence="2">Uncharacterized protein</fullName>
    </submittedName>
</protein>
<keyword evidence="3" id="KW-1185">Reference proteome</keyword>
<evidence type="ECO:0000313" key="2">
    <source>
        <dbReference type="EMBL" id="QDS67664.1"/>
    </source>
</evidence>
<dbReference type="SUPFAM" id="SSF69989">
    <property type="entry name" value="C-terminal domain of PLC-beta"/>
    <property type="match status" value="1"/>
</dbReference>
<reference evidence="2 3" key="1">
    <citation type="submission" date="2019-07" db="EMBL/GenBank/DDBJ databases">
        <title>Finished genome of Venturia effusa.</title>
        <authorList>
            <person name="Young C.A."/>
            <person name="Cox M.P."/>
            <person name="Ganley A.R.D."/>
            <person name="David W.J."/>
        </authorList>
    </citation>
    <scope>NUCLEOTIDE SEQUENCE [LARGE SCALE GENOMIC DNA]</scope>
    <source>
        <strain evidence="3">albino</strain>
    </source>
</reference>
<dbReference type="AlphaFoldDB" id="A0A517KWA2"/>
<dbReference type="Proteomes" id="UP000316270">
    <property type="component" value="Chromosome 1"/>
</dbReference>